<geneLocation type="plasmid" evidence="4">
    <name>unnamed1 sequence</name>
</geneLocation>
<feature type="compositionally biased region" description="Low complexity" evidence="2">
    <location>
        <begin position="1176"/>
        <end position="1185"/>
    </location>
</feature>
<dbReference type="PANTHER" id="PTHR48125:SF12">
    <property type="entry name" value="AT HOOK TRANSCRIPTION FACTOR FAMILY-RELATED"/>
    <property type="match status" value="1"/>
</dbReference>
<reference evidence="3 4" key="1">
    <citation type="submission" date="2017-07" db="EMBL/GenBank/DDBJ databases">
        <title>Brachybacterium sp. VR2415.</title>
        <authorList>
            <person name="Tak E.J."/>
            <person name="Bae J.-W."/>
        </authorList>
    </citation>
    <scope>NUCLEOTIDE SEQUENCE [LARGE SCALE GENOMIC DNA]</scope>
    <source>
        <strain evidence="3 4">VR2415</strain>
        <plasmid evidence="4">unnamed1 sequence</plasmid>
    </source>
</reference>
<keyword evidence="3" id="KW-0614">Plasmid</keyword>
<dbReference type="KEGG" id="brv:CFK39_15500"/>
<feature type="region of interest" description="Disordered" evidence="2">
    <location>
        <begin position="409"/>
        <end position="444"/>
    </location>
</feature>
<feature type="coiled-coil region" evidence="1">
    <location>
        <begin position="302"/>
        <end position="329"/>
    </location>
</feature>
<protein>
    <recommendedName>
        <fullName evidence="5">Telomere-binding protein</fullName>
    </recommendedName>
</protein>
<feature type="region of interest" description="Disordered" evidence="2">
    <location>
        <begin position="1"/>
        <end position="23"/>
    </location>
</feature>
<evidence type="ECO:0000256" key="1">
    <source>
        <dbReference type="SAM" id="Coils"/>
    </source>
</evidence>
<gene>
    <name evidence="3" type="ORF">CFK39_15500</name>
</gene>
<feature type="compositionally biased region" description="Low complexity" evidence="2">
    <location>
        <begin position="1117"/>
        <end position="1168"/>
    </location>
</feature>
<dbReference type="Proteomes" id="UP000198398">
    <property type="component" value="Plasmid unnamed1"/>
</dbReference>
<feature type="compositionally biased region" description="Low complexity" evidence="2">
    <location>
        <begin position="413"/>
        <end position="424"/>
    </location>
</feature>
<evidence type="ECO:0000256" key="2">
    <source>
        <dbReference type="SAM" id="MobiDB-lite"/>
    </source>
</evidence>
<dbReference type="CDD" id="cd01029">
    <property type="entry name" value="TOPRIM_primases"/>
    <property type="match status" value="1"/>
</dbReference>
<keyword evidence="1" id="KW-0175">Coiled coil</keyword>
<proteinExistence type="predicted"/>
<feature type="region of interest" description="Disordered" evidence="2">
    <location>
        <begin position="77"/>
        <end position="112"/>
    </location>
</feature>
<name>A0A220UH35_9MICO</name>
<feature type="region of interest" description="Disordered" evidence="2">
    <location>
        <begin position="1104"/>
        <end position="1186"/>
    </location>
</feature>
<keyword evidence="4" id="KW-1185">Reference proteome</keyword>
<dbReference type="EMBL" id="CP022317">
    <property type="protein sequence ID" value="ASK67251.1"/>
    <property type="molecule type" value="Genomic_DNA"/>
</dbReference>
<dbReference type="InterPro" id="IPR034154">
    <property type="entry name" value="TOPRIM_DnaG/twinkle"/>
</dbReference>
<sequence>MRDALAQRGDPMKGTTSDFKARCPIHDDNEASLHVSYVPGDDGRVLLRCFGCQGEVRDIAAALGLEVTDLFDRPLPPREERVGRSTTRRRTGKRWGKIGPLPAPIAAPEREPEEQLDWQVTATYDYARPDGEVIQQVIRKEATNAAGERRKTFTQTYFTAKGQVSKKPQGFEPTWYRCPELVDALADDETVWILEGEKDVHTAEERLDVIAATNAGGAGSLSDAMLDMLEGGTVRVVVDRDGAGYKRGAQLLEALEGRADVRVFLPRTLEAKTDLTDHVDDGGTLEDLIETSLAELHTWAAASQLEGALSRIEEANREARAHLDAAEARAESAPKAAETHRKRATRWTIESEVRLEKLTETTTTVERYATVAKTDWAEEAVRLAHSTRERGIRLARTLHEHIGRDIPPALQLPAETPKPVTEAPAPAPVPEVGPAPELAQDAGADPAPRQLDVEISAPKYVLINGQICKEEWKPARGGEGEYVRNLKRILDLDARIIARDANEVLDDADFVDQIRVNDVTAAAADGIQETRTGTGDLKQYLLAYTHPLSGEQIITKVDADDFTSSKWLERLDFAVDYAATTNGRAEVARAITQVSVGYKARTMYRGVGWRRRKAADGSADWGYVHAGGIITREGNEHAPVALDAPLNRIQLPPPSTNTEELRTAFSTVIEPMLETCPRRVILPLLGFMMRSAIGHNPMITVLVGVPGTLKSSLASWAMSFFGETWERNKPCMSLAGTGDTSNAARIGMSRAKDCVWWADDAAPDRGIAYAQRALKENARMIAERIGRSRATRDGNDVNPGVRPNASGLFTSEFAPEAGSGQQRTFPLPLRAGDISVDLMKQQSKADPRFQRTLLMSSFIHWLAKNDPQLVREQANLDADEELHRLRQHYLTRGVADERPGAAITQMWVGFKIFLEFLRDVGVLDDDSAQDWMTSLNESLFEAWQATVDPDIPTSTGGRVREMLQYALHSGIAYLSHVQDGAAPSFPLAARLGWKRQGGMNSERVEARGIPLGWINPDSENGTEIYLEPRALPHVLAQARTAMDVQIELDEATAKRALYDEGILVTDAAQPGKAPKMTKTRNLPCIGARTRVLVIPFGQLFPDDDEGGDPRLFGKRAPTGPTPLTRRSTTPASPSPAPAQQQPAATAPAATAQAQGAVALAPQRDAQPATQPPAPAQVPAEQPQTQERPFHVVRTQEASSTLIGPAAVLDVDTIYTPDGKRHAWPELTHVGQLAELLPALGIGHSKGDLREVGQLWITHAAALKLGLPVDQLGDDPSEVRSKLSQLTTGHELITRAERHGYRVGGKGTSLSNWTRIFRSDQDAPIAMLVIMSALPEDYPMIGGNPTPQELVERIRDAATAVGIPLYMHPGQTGIDLAIKLRRKGMDVTTSTGQREHRRVKELFAPYAPVPPAEASNTERDLDWSRIPDEQERQLPYLHAYDRGGSYMAGAASLELSIGEPVHHPDGRPFDKRLPGYWLIDVPENGDWRLPNPLAPGGTKAPDHPIWVTTPTLELAQAQGYGPEIHEAYTWPEHGRVLQPFYEQIKNGRTALLQRLDRLAHPADEADIIDLTTTEHALDALKAVYTRMIGMMGSASWMQGKQGFAPERRHHIIAKSRANILRTVEKNGLDSGIWPIAIGTDTICYLSANPDPIASWPGDPSKLGRGFGQYKHEGSAQLADHLEFLTGRDWHGKASLIDPADWDPTKE</sequence>
<organism evidence="3 4">
    <name type="scientific">Brachybacterium avium</name>
    <dbReference type="NCBI Taxonomy" id="2017485"/>
    <lineage>
        <taxon>Bacteria</taxon>
        <taxon>Bacillati</taxon>
        <taxon>Actinomycetota</taxon>
        <taxon>Actinomycetes</taxon>
        <taxon>Micrococcales</taxon>
        <taxon>Dermabacteraceae</taxon>
        <taxon>Brachybacterium</taxon>
    </lineage>
</organism>
<dbReference type="PANTHER" id="PTHR48125">
    <property type="entry name" value="LP07818P1"/>
    <property type="match status" value="1"/>
</dbReference>
<feature type="compositionally biased region" description="Basic residues" evidence="2">
    <location>
        <begin position="86"/>
        <end position="96"/>
    </location>
</feature>
<evidence type="ECO:0000313" key="3">
    <source>
        <dbReference type="EMBL" id="ASK67251.1"/>
    </source>
</evidence>
<evidence type="ECO:0008006" key="5">
    <source>
        <dbReference type="Google" id="ProtNLM"/>
    </source>
</evidence>
<evidence type="ECO:0000313" key="4">
    <source>
        <dbReference type="Proteomes" id="UP000198398"/>
    </source>
</evidence>
<accession>A0A220UH35</accession>